<dbReference type="EMBL" id="AL442112">
    <property type="protein sequence ID" value="CAC09466.2"/>
    <property type="molecule type" value="Genomic_DNA"/>
</dbReference>
<organism evidence="2">
    <name type="scientific">Oryza sativa</name>
    <name type="common">Rice</name>
    <dbReference type="NCBI Taxonomy" id="4530"/>
    <lineage>
        <taxon>Eukaryota</taxon>
        <taxon>Viridiplantae</taxon>
        <taxon>Streptophyta</taxon>
        <taxon>Embryophyta</taxon>
        <taxon>Tracheophyta</taxon>
        <taxon>Spermatophyta</taxon>
        <taxon>Magnoliopsida</taxon>
        <taxon>Liliopsida</taxon>
        <taxon>Poales</taxon>
        <taxon>Poaceae</taxon>
        <taxon>BOP clade</taxon>
        <taxon>Oryzoideae</taxon>
        <taxon>Oryzeae</taxon>
        <taxon>Oryzinae</taxon>
        <taxon>Oryza</taxon>
    </lineage>
</organism>
<protein>
    <submittedName>
        <fullName evidence="2">H0423H10.12 protein</fullName>
    </submittedName>
</protein>
<feature type="compositionally biased region" description="Basic and acidic residues" evidence="1">
    <location>
        <begin position="77"/>
        <end position="91"/>
    </location>
</feature>
<evidence type="ECO:0000256" key="1">
    <source>
        <dbReference type="SAM" id="MobiDB-lite"/>
    </source>
</evidence>
<evidence type="ECO:0000313" key="2">
    <source>
        <dbReference type="EMBL" id="CAC09466.2"/>
    </source>
</evidence>
<proteinExistence type="predicted"/>
<feature type="region of interest" description="Disordered" evidence="1">
    <location>
        <begin position="60"/>
        <end position="98"/>
    </location>
</feature>
<sequence length="192" mass="20720">MVATKGAVAAVGMTGSNIPTVFVEWGGARAGGRERRVNVSTTTVTGDSLHWLNDVDVGRGSEQGGAGVGVPLAWEKPAGEEGPNRERDREKGGRKKGKNEIMIRGHHMLTQQDGTEHIKSKICSVPTKSISRFSEAMNCLGQLLTETAFRKSCSWDKLTRQGLRPGLVGLLRILRPGLSRLVLIKNGPVRLV</sequence>
<reference evidence="2" key="1">
    <citation type="journal article" date="2002" name="Nature">
        <title>Sequence and analysis of rice chromosome 4.</title>
        <authorList>
            <person name="Feng Q."/>
            <person name="Zhang Y."/>
            <person name="Hao P."/>
            <person name="Wang S."/>
            <person name="Fu G."/>
            <person name="Huang Y."/>
            <person name="Li Y."/>
            <person name="Zhu J."/>
            <person name="Liu Y."/>
            <person name="Hu X."/>
            <person name="Jia P."/>
            <person name="Zhang Y."/>
            <person name="Zhao Q."/>
            <person name="Ying K."/>
            <person name="Yu S."/>
            <person name="Tang Y."/>
            <person name="Weng Q."/>
            <person name="Zhang L."/>
            <person name="Lu Y."/>
            <person name="Mu J."/>
            <person name="Lu Y."/>
            <person name="Zhang L.S."/>
            <person name="Yu Z."/>
            <person name="Fan D."/>
            <person name="Liu X."/>
            <person name="Lu T."/>
            <person name="Li C."/>
            <person name="Wu Y."/>
            <person name="Sun T."/>
            <person name="Lei H."/>
            <person name="Li T."/>
            <person name="Hu H."/>
            <person name="Guan J."/>
            <person name="Wu M."/>
            <person name="Zhang R."/>
            <person name="Zhou B."/>
            <person name="Chen Z."/>
            <person name="Chen L."/>
            <person name="Jin Z."/>
            <person name="Wang R."/>
            <person name="Yin H."/>
            <person name="Cai Z."/>
            <person name="Ren S."/>
            <person name="Lv G."/>
            <person name="Gu W."/>
            <person name="Zhu G."/>
            <person name="Tu Y."/>
            <person name="Jia J."/>
            <person name="Zhang Y."/>
            <person name="Chen J."/>
            <person name="Kang H."/>
            <person name="Chen X."/>
            <person name="Shao C."/>
            <person name="Sun Y."/>
            <person name="Hu Q."/>
            <person name="Zhang X."/>
            <person name="Zhang W."/>
            <person name="Wang L."/>
            <person name="Ding C."/>
            <person name="Sheng H."/>
            <person name="Gu J."/>
            <person name="Chen S."/>
            <person name="Ni L."/>
            <person name="Zhu F."/>
            <person name="Chen W."/>
            <person name="Lan L."/>
            <person name="Lai Y."/>
            <person name="Cheng Z."/>
            <person name="Gu M."/>
            <person name="Jiang J."/>
            <person name="Li J."/>
            <person name="Hong G."/>
            <person name="Xue Y."/>
            <person name="Han B."/>
        </authorList>
    </citation>
    <scope>NUCLEOTIDE SEQUENCE</scope>
</reference>
<accession>Q9FSQ1</accession>
<name>Q9FSQ1_ORYSA</name>
<gene>
    <name evidence="2" type="primary">H0423H10.12</name>
</gene>
<dbReference type="AlphaFoldDB" id="Q9FSQ1"/>